<evidence type="ECO:0000256" key="1">
    <source>
        <dbReference type="ARBA" id="ARBA00022679"/>
    </source>
</evidence>
<feature type="domain" description="Rhodanese" evidence="3">
    <location>
        <begin position="49"/>
        <end position="144"/>
    </location>
</feature>
<gene>
    <name evidence="4" type="ORF">ACFQ34_32565</name>
</gene>
<dbReference type="CDD" id="cd01448">
    <property type="entry name" value="TST_Repeat_1"/>
    <property type="match status" value="1"/>
</dbReference>
<evidence type="ECO:0000259" key="3">
    <source>
        <dbReference type="PROSITE" id="PS50206"/>
    </source>
</evidence>
<name>A0ABW3VTN3_9PSEU</name>
<dbReference type="SUPFAM" id="SSF52821">
    <property type="entry name" value="Rhodanese/Cell cycle control phosphatase"/>
    <property type="match status" value="2"/>
</dbReference>
<keyword evidence="2" id="KW-0677">Repeat</keyword>
<dbReference type="Proteomes" id="UP001597182">
    <property type="component" value="Unassembled WGS sequence"/>
</dbReference>
<evidence type="ECO:0000313" key="4">
    <source>
        <dbReference type="EMBL" id="MFD1238041.1"/>
    </source>
</evidence>
<keyword evidence="5" id="KW-1185">Reference proteome</keyword>
<dbReference type="InterPro" id="IPR001763">
    <property type="entry name" value="Rhodanese-like_dom"/>
</dbReference>
<organism evidence="4 5">
    <name type="scientific">Pseudonocardia benzenivorans</name>
    <dbReference type="NCBI Taxonomy" id="228005"/>
    <lineage>
        <taxon>Bacteria</taxon>
        <taxon>Bacillati</taxon>
        <taxon>Actinomycetota</taxon>
        <taxon>Actinomycetes</taxon>
        <taxon>Pseudonocardiales</taxon>
        <taxon>Pseudonocardiaceae</taxon>
        <taxon>Pseudonocardia</taxon>
    </lineage>
</organism>
<feature type="domain" description="Rhodanese" evidence="3">
    <location>
        <begin position="199"/>
        <end position="287"/>
    </location>
</feature>
<comment type="caution">
    <text evidence="4">The sequence shown here is derived from an EMBL/GenBank/DDBJ whole genome shotgun (WGS) entry which is preliminary data.</text>
</comment>
<dbReference type="GO" id="GO:0016740">
    <property type="term" value="F:transferase activity"/>
    <property type="evidence" value="ECO:0007669"/>
    <property type="project" value="UniProtKB-KW"/>
</dbReference>
<protein>
    <submittedName>
        <fullName evidence="4">Sulfurtransferase</fullName>
        <ecNumber evidence="4">2.8.1.-</ecNumber>
    </submittedName>
</protein>
<dbReference type="Gene3D" id="3.40.250.10">
    <property type="entry name" value="Rhodanese-like domain"/>
    <property type="match status" value="2"/>
</dbReference>
<dbReference type="PROSITE" id="PS50206">
    <property type="entry name" value="RHODANESE_3"/>
    <property type="match status" value="2"/>
</dbReference>
<dbReference type="Pfam" id="PF00581">
    <property type="entry name" value="Rhodanese"/>
    <property type="match status" value="2"/>
</dbReference>
<evidence type="ECO:0000256" key="2">
    <source>
        <dbReference type="ARBA" id="ARBA00022737"/>
    </source>
</evidence>
<evidence type="ECO:0000313" key="5">
    <source>
        <dbReference type="Proteomes" id="UP001597182"/>
    </source>
</evidence>
<dbReference type="InterPro" id="IPR045078">
    <property type="entry name" value="TST/MPST-like"/>
</dbReference>
<dbReference type="SMART" id="SM00450">
    <property type="entry name" value="RHOD"/>
    <property type="match status" value="2"/>
</dbReference>
<dbReference type="EMBL" id="JBHTMB010000328">
    <property type="protein sequence ID" value="MFD1238041.1"/>
    <property type="molecule type" value="Genomic_DNA"/>
</dbReference>
<dbReference type="InterPro" id="IPR036873">
    <property type="entry name" value="Rhodanese-like_dom_sf"/>
</dbReference>
<accession>A0ABW3VTN3</accession>
<dbReference type="RefSeq" id="WP_346090160.1">
    <property type="nucleotide sequence ID" value="NZ_BAABKS010000006.1"/>
</dbReference>
<reference evidence="5" key="1">
    <citation type="journal article" date="2019" name="Int. J. Syst. Evol. Microbiol.">
        <title>The Global Catalogue of Microorganisms (GCM) 10K type strain sequencing project: providing services to taxonomists for standard genome sequencing and annotation.</title>
        <authorList>
            <consortium name="The Broad Institute Genomics Platform"/>
            <consortium name="The Broad Institute Genome Sequencing Center for Infectious Disease"/>
            <person name="Wu L."/>
            <person name="Ma J."/>
        </authorList>
    </citation>
    <scope>NUCLEOTIDE SEQUENCE [LARGE SCALE GENOMIC DNA]</scope>
    <source>
        <strain evidence="5">CCUG 49018</strain>
    </source>
</reference>
<sequence>MTHPPLPPLIRATDLGDVLGRDGLRVLDASTGLALGPEGAGYVATPLLDAYRRAHIPAAVFADVRNGLSDPDAPLDFTLPGPGRFAAQIGALGVGDGDDVVVYDSGGAWATRVWWLLRLHGHDRVSVLDGGLRAWQAAGMPTEAGEVTPRPATFTARPRPELLADVDEVAALSASGGCLVNALDPATFRGEQPVNPYPRRGRIPGSTNLPFDGLLDAATGRFRPVAELTRLLRAAGLLDGGRAVTYCGGGIAATVPAFAAFLVDGTEVAVFDGSLTEWTGDPDRPVEVG</sequence>
<keyword evidence="1 4" id="KW-0808">Transferase</keyword>
<dbReference type="PANTHER" id="PTHR11364">
    <property type="entry name" value="THIOSULFATE SULFERTANSFERASE"/>
    <property type="match status" value="1"/>
</dbReference>
<proteinExistence type="predicted"/>
<dbReference type="EC" id="2.8.1.-" evidence="4"/>
<dbReference type="PANTHER" id="PTHR11364:SF27">
    <property type="entry name" value="SULFURTRANSFERASE"/>
    <property type="match status" value="1"/>
</dbReference>